<organism evidence="2 3">
    <name type="scientific">Anaerovirgula multivorans</name>
    <dbReference type="NCBI Taxonomy" id="312168"/>
    <lineage>
        <taxon>Bacteria</taxon>
        <taxon>Bacillati</taxon>
        <taxon>Bacillota</taxon>
        <taxon>Clostridia</taxon>
        <taxon>Peptostreptococcales</taxon>
        <taxon>Natronincolaceae</taxon>
        <taxon>Anaerovirgula</taxon>
    </lineage>
</organism>
<evidence type="ECO:0000313" key="2">
    <source>
        <dbReference type="EMBL" id="SNS07409.1"/>
    </source>
</evidence>
<proteinExistence type="predicted"/>
<gene>
    <name evidence="2" type="ORF">SAMN05446037_1003283</name>
</gene>
<dbReference type="RefSeq" id="WP_089281753.1">
    <property type="nucleotide sequence ID" value="NZ_FZOJ01000003.1"/>
</dbReference>
<evidence type="ECO:0000313" key="3">
    <source>
        <dbReference type="Proteomes" id="UP000198304"/>
    </source>
</evidence>
<dbReference type="AlphaFoldDB" id="A0A239BI98"/>
<dbReference type="OrthoDB" id="2970529at2"/>
<dbReference type="EMBL" id="FZOJ01000003">
    <property type="protein sequence ID" value="SNS07409.1"/>
    <property type="molecule type" value="Genomic_DNA"/>
</dbReference>
<sequence length="79" mass="8594">MIHAEVSLYPLKSRNAGDVINSSIDALKREGVEYNVGPMATHLHGNEEQVWSSLKKLFNEAQGSGEVSMVVTITNAADH</sequence>
<dbReference type="Pfam" id="PF01910">
    <property type="entry name" value="Thiamine_BP"/>
    <property type="match status" value="1"/>
</dbReference>
<name>A0A239BI98_9FIRM</name>
<accession>A0A239BI98</accession>
<dbReference type="Gene3D" id="3.30.70.930">
    <property type="match status" value="1"/>
</dbReference>
<keyword evidence="3" id="KW-1185">Reference proteome</keyword>
<evidence type="ECO:0000259" key="1">
    <source>
        <dbReference type="Pfam" id="PF01910"/>
    </source>
</evidence>
<dbReference type="Proteomes" id="UP000198304">
    <property type="component" value="Unassembled WGS sequence"/>
</dbReference>
<dbReference type="InterPro" id="IPR002767">
    <property type="entry name" value="Thiamine_BP"/>
</dbReference>
<dbReference type="InterPro" id="IPR029756">
    <property type="entry name" value="MTH1187/YkoF-like"/>
</dbReference>
<feature type="domain" description="Thiamine-binding protein" evidence="1">
    <location>
        <begin position="4"/>
        <end position="77"/>
    </location>
</feature>
<protein>
    <submittedName>
        <fullName evidence="2">Uncharacterized conserved protein YqgV, UPF0045/DUF77 family</fullName>
    </submittedName>
</protein>
<dbReference type="SUPFAM" id="SSF89957">
    <property type="entry name" value="MTH1187/YkoF-like"/>
    <property type="match status" value="1"/>
</dbReference>
<reference evidence="2 3" key="1">
    <citation type="submission" date="2017-06" db="EMBL/GenBank/DDBJ databases">
        <authorList>
            <person name="Kim H.J."/>
            <person name="Triplett B.A."/>
        </authorList>
    </citation>
    <scope>NUCLEOTIDE SEQUENCE [LARGE SCALE GENOMIC DNA]</scope>
    <source>
        <strain evidence="2 3">SCA</strain>
    </source>
</reference>